<reference evidence="7" key="2">
    <citation type="submission" date="2011-02" db="EMBL/GenBank/DDBJ databases">
        <title>The complete genome of Syntrophobotulus glycolicus DSM 8271.</title>
        <authorList>
            <person name="Lucas S."/>
            <person name="Copeland A."/>
            <person name="Lapidus A."/>
            <person name="Bruce D."/>
            <person name="Goodwin L."/>
            <person name="Pitluck S."/>
            <person name="Kyrpides N."/>
            <person name="Mavromatis K."/>
            <person name="Pagani I."/>
            <person name="Ivanova N."/>
            <person name="Mikhailova N."/>
            <person name="Chertkov O."/>
            <person name="Held B."/>
            <person name="Detter J.C."/>
            <person name="Tapia R."/>
            <person name="Han C."/>
            <person name="Land M."/>
            <person name="Hauser L."/>
            <person name="Markowitz V."/>
            <person name="Cheng J.-F."/>
            <person name="Hugenholtz P."/>
            <person name="Woyke T."/>
            <person name="Wu D."/>
            <person name="Spring S."/>
            <person name="Schroeder M."/>
            <person name="Brambilla E."/>
            <person name="Klenk H.-P."/>
            <person name="Eisen J.A."/>
        </authorList>
    </citation>
    <scope>NUCLEOTIDE SEQUENCE [LARGE SCALE GENOMIC DNA]</scope>
    <source>
        <strain evidence="7">DSM 8271 / FlGlyR</strain>
    </source>
</reference>
<dbReference type="InterPro" id="IPR036388">
    <property type="entry name" value="WH-like_DNA-bd_sf"/>
</dbReference>
<dbReference type="GO" id="GO:0003700">
    <property type="term" value="F:DNA-binding transcription factor activity"/>
    <property type="evidence" value="ECO:0007669"/>
    <property type="project" value="InterPro"/>
</dbReference>
<evidence type="ECO:0000313" key="6">
    <source>
        <dbReference type="EMBL" id="ADY56979.1"/>
    </source>
</evidence>
<evidence type="ECO:0000259" key="4">
    <source>
        <dbReference type="PROSITE" id="PS50949"/>
    </source>
</evidence>
<dbReference type="GO" id="GO:0045892">
    <property type="term" value="P:negative regulation of DNA-templated transcription"/>
    <property type="evidence" value="ECO:0007669"/>
    <property type="project" value="TreeGrafter"/>
</dbReference>
<keyword evidence="7" id="KW-1185">Reference proteome</keyword>
<dbReference type="KEGG" id="sgy:Sgly_2706"/>
<dbReference type="Gene3D" id="3.30.70.1450">
    <property type="entry name" value="Regulator of K+ conductance, C-terminal domain"/>
    <property type="match status" value="1"/>
</dbReference>
<dbReference type="HOGENOM" id="CLU_112362_0_0_9"/>
<dbReference type="SMART" id="SM00345">
    <property type="entry name" value="HTH_GNTR"/>
    <property type="match status" value="1"/>
</dbReference>
<proteinExistence type="predicted"/>
<evidence type="ECO:0000259" key="5">
    <source>
        <dbReference type="PROSITE" id="PS51202"/>
    </source>
</evidence>
<dbReference type="InterPro" id="IPR036390">
    <property type="entry name" value="WH_DNA-bd_sf"/>
</dbReference>
<reference evidence="6 7" key="1">
    <citation type="journal article" date="2011" name="Stand. Genomic Sci.">
        <title>Complete genome sequence of Syntrophobotulus glycolicus type strain (FlGlyR).</title>
        <authorList>
            <person name="Han C."/>
            <person name="Mwirichia R."/>
            <person name="Chertkov O."/>
            <person name="Held B."/>
            <person name="Lapidus A."/>
            <person name="Nolan M."/>
            <person name="Lucas S."/>
            <person name="Hammon N."/>
            <person name="Deshpande S."/>
            <person name="Cheng J.F."/>
            <person name="Tapia R."/>
            <person name="Goodwin L."/>
            <person name="Pitluck S."/>
            <person name="Huntemann M."/>
            <person name="Liolios K."/>
            <person name="Ivanova N."/>
            <person name="Pagani I."/>
            <person name="Mavromatis K."/>
            <person name="Ovchinikova G."/>
            <person name="Pati A."/>
            <person name="Chen A."/>
            <person name="Palaniappan K."/>
            <person name="Land M."/>
            <person name="Hauser L."/>
            <person name="Brambilla E.M."/>
            <person name="Rohde M."/>
            <person name="Spring S."/>
            <person name="Sikorski J."/>
            <person name="Goker M."/>
            <person name="Woyke T."/>
            <person name="Bristow J."/>
            <person name="Eisen J.A."/>
            <person name="Markowitz V."/>
            <person name="Hugenholtz P."/>
            <person name="Kyrpides N.C."/>
            <person name="Klenk H.P."/>
            <person name="Detter J.C."/>
        </authorList>
    </citation>
    <scope>NUCLEOTIDE SEQUENCE [LARGE SCALE GENOMIC DNA]</scope>
    <source>
        <strain evidence="7">DSM 8271 / FlGlyR</strain>
    </source>
</reference>
<dbReference type="PROSITE" id="PS50949">
    <property type="entry name" value="HTH_GNTR"/>
    <property type="match status" value="1"/>
</dbReference>
<keyword evidence="2" id="KW-0238">DNA-binding</keyword>
<evidence type="ECO:0000256" key="2">
    <source>
        <dbReference type="ARBA" id="ARBA00023125"/>
    </source>
</evidence>
<feature type="domain" description="RCK C-terminal" evidence="5">
    <location>
        <begin position="158"/>
        <end position="240"/>
    </location>
</feature>
<dbReference type="PANTHER" id="PTHR44846:SF17">
    <property type="entry name" value="GNTR-FAMILY TRANSCRIPTIONAL REGULATOR"/>
    <property type="match status" value="1"/>
</dbReference>
<sequence>MAGGKNVCCYSFVSEVKCMEKYFDLFNIFKVISIIGRTGINLEPAKYQEIANEIAHSVVLGEYREGEKIHGRSTLAGRFNVSPETIRRAIAILQNEDVVDVRQGVGIIVRSKLQAEKFLRSYNQKNEIQTFLGELRKLIDNRRAIDREIDILLNKVQTYADRFISRWNDVEEIEIEKNSEAIGKSLRELKVRELTGATVVGIVRNGIENFSPGPGFVLTEGDILLVVSSVQEQIKVRDLI</sequence>
<evidence type="ECO:0000313" key="7">
    <source>
        <dbReference type="Proteomes" id="UP000007488"/>
    </source>
</evidence>
<dbReference type="eggNOG" id="COG2188">
    <property type="taxonomic scope" value="Bacteria"/>
</dbReference>
<dbReference type="SUPFAM" id="SSF46785">
    <property type="entry name" value="Winged helix' DNA-binding domain"/>
    <property type="match status" value="1"/>
</dbReference>
<dbReference type="GO" id="GO:0006813">
    <property type="term" value="P:potassium ion transport"/>
    <property type="evidence" value="ECO:0007669"/>
    <property type="project" value="InterPro"/>
</dbReference>
<dbReference type="Gene3D" id="1.10.10.10">
    <property type="entry name" value="Winged helix-like DNA-binding domain superfamily/Winged helix DNA-binding domain"/>
    <property type="match status" value="1"/>
</dbReference>
<dbReference type="STRING" id="645991.Sgly_2706"/>
<dbReference type="InterPro" id="IPR006037">
    <property type="entry name" value="RCK_C"/>
</dbReference>
<feature type="domain" description="HTH gntR-type" evidence="4">
    <location>
        <begin position="44"/>
        <end position="112"/>
    </location>
</feature>
<protein>
    <submittedName>
        <fullName evidence="6">Transcriptional regulator, GntR family</fullName>
    </submittedName>
</protein>
<dbReference type="InterPro" id="IPR000524">
    <property type="entry name" value="Tscrpt_reg_HTH_GntR"/>
</dbReference>
<dbReference type="Proteomes" id="UP000007488">
    <property type="component" value="Chromosome"/>
</dbReference>
<dbReference type="CDD" id="cd07377">
    <property type="entry name" value="WHTH_GntR"/>
    <property type="match status" value="1"/>
</dbReference>
<dbReference type="Pfam" id="PF02080">
    <property type="entry name" value="TrkA_C"/>
    <property type="match status" value="1"/>
</dbReference>
<keyword evidence="1" id="KW-0805">Transcription regulation</keyword>
<name>F0SXB9_SYNGF</name>
<dbReference type="GO" id="GO:0008324">
    <property type="term" value="F:monoatomic cation transmembrane transporter activity"/>
    <property type="evidence" value="ECO:0007669"/>
    <property type="project" value="InterPro"/>
</dbReference>
<gene>
    <name evidence="6" type="ordered locus">Sgly_2706</name>
</gene>
<evidence type="ECO:0000256" key="1">
    <source>
        <dbReference type="ARBA" id="ARBA00023015"/>
    </source>
</evidence>
<dbReference type="GO" id="GO:0003677">
    <property type="term" value="F:DNA binding"/>
    <property type="evidence" value="ECO:0007669"/>
    <property type="project" value="UniProtKB-KW"/>
</dbReference>
<dbReference type="InterPro" id="IPR036721">
    <property type="entry name" value="RCK_C_sf"/>
</dbReference>
<dbReference type="Pfam" id="PF00392">
    <property type="entry name" value="GntR"/>
    <property type="match status" value="1"/>
</dbReference>
<dbReference type="AlphaFoldDB" id="F0SXB9"/>
<dbReference type="InterPro" id="IPR050679">
    <property type="entry name" value="Bact_HTH_transcr_reg"/>
</dbReference>
<accession>F0SXB9</accession>
<dbReference type="PROSITE" id="PS51202">
    <property type="entry name" value="RCK_C"/>
    <property type="match status" value="1"/>
</dbReference>
<organism evidence="6 7">
    <name type="scientific">Syntrophobotulus glycolicus (strain DSM 8271 / FlGlyR)</name>
    <dbReference type="NCBI Taxonomy" id="645991"/>
    <lineage>
        <taxon>Bacteria</taxon>
        <taxon>Bacillati</taxon>
        <taxon>Bacillota</taxon>
        <taxon>Clostridia</taxon>
        <taxon>Eubacteriales</taxon>
        <taxon>Desulfitobacteriaceae</taxon>
        <taxon>Syntrophobotulus</taxon>
    </lineage>
</organism>
<dbReference type="PANTHER" id="PTHR44846">
    <property type="entry name" value="MANNOSYL-D-GLYCERATE TRANSPORT/METABOLISM SYSTEM REPRESSOR MNGR-RELATED"/>
    <property type="match status" value="1"/>
</dbReference>
<dbReference type="SUPFAM" id="SSF116726">
    <property type="entry name" value="TrkA C-terminal domain-like"/>
    <property type="match status" value="1"/>
</dbReference>
<keyword evidence="3" id="KW-0804">Transcription</keyword>
<evidence type="ECO:0000256" key="3">
    <source>
        <dbReference type="ARBA" id="ARBA00023163"/>
    </source>
</evidence>
<dbReference type="EMBL" id="CP002547">
    <property type="protein sequence ID" value="ADY56979.1"/>
    <property type="molecule type" value="Genomic_DNA"/>
</dbReference>